<feature type="compositionally biased region" description="Basic and acidic residues" evidence="1">
    <location>
        <begin position="1"/>
        <end position="10"/>
    </location>
</feature>
<evidence type="ECO:0000256" key="2">
    <source>
        <dbReference type="SAM" id="Phobius"/>
    </source>
</evidence>
<feature type="region of interest" description="Disordered" evidence="1">
    <location>
        <begin position="77"/>
        <end position="99"/>
    </location>
</feature>
<keyword evidence="2" id="KW-1133">Transmembrane helix</keyword>
<keyword evidence="2" id="KW-0812">Transmembrane</keyword>
<evidence type="ECO:0000256" key="1">
    <source>
        <dbReference type="SAM" id="MobiDB-lite"/>
    </source>
</evidence>
<protein>
    <submittedName>
        <fullName evidence="3">Uncharacterized protein</fullName>
    </submittedName>
</protein>
<name>L7MAF9_RHIPC</name>
<sequence length="247" mass="23990">EPERPPKVPVRDPGTLPRPVPPSPPVTLGPTTLGPAVEPTTLGVVTPGTVGSELRGPAATVPGRGAPPLTMVLTPAPRQAGMASDSRRQQYTSHGRRSPNCGNMKFFSAVALLSLAIPACLGAGVKTIVRGGAPLPGTVAAGPLSSLPTVPGVTTPSVVGSTAGPSVVGPSVTGGLGGTGLGSVPGSLTGTLGGLSGSYPGSLGGLGGSSYTSHGRRAPNCGNMKFFSAVALLSLAIPACLGAGVKT</sequence>
<evidence type="ECO:0000313" key="3">
    <source>
        <dbReference type="EMBL" id="JAA61035.1"/>
    </source>
</evidence>
<feature type="non-terminal residue" evidence="3">
    <location>
        <position position="247"/>
    </location>
</feature>
<reference evidence="3" key="1">
    <citation type="submission" date="2012-11" db="EMBL/GenBank/DDBJ databases">
        <authorList>
            <person name="Lucero-Rivera Y.E."/>
            <person name="Tovar-Ramirez D."/>
        </authorList>
    </citation>
    <scope>NUCLEOTIDE SEQUENCE</scope>
    <source>
        <tissue evidence="3">Salivary gland</tissue>
    </source>
</reference>
<organism evidence="3">
    <name type="scientific">Rhipicephalus pulchellus</name>
    <name type="common">Yellow backed tick</name>
    <name type="synonym">Dermacentor pulchellus</name>
    <dbReference type="NCBI Taxonomy" id="72859"/>
    <lineage>
        <taxon>Eukaryota</taxon>
        <taxon>Metazoa</taxon>
        <taxon>Ecdysozoa</taxon>
        <taxon>Arthropoda</taxon>
        <taxon>Chelicerata</taxon>
        <taxon>Arachnida</taxon>
        <taxon>Acari</taxon>
        <taxon>Parasitiformes</taxon>
        <taxon>Ixodida</taxon>
        <taxon>Ixodoidea</taxon>
        <taxon>Ixodidae</taxon>
        <taxon>Rhipicephalinae</taxon>
        <taxon>Rhipicephalus</taxon>
        <taxon>Rhipicephalus</taxon>
    </lineage>
</organism>
<feature type="compositionally biased region" description="Pro residues" evidence="1">
    <location>
        <begin position="16"/>
        <end position="27"/>
    </location>
</feature>
<keyword evidence="2" id="KW-0472">Membrane</keyword>
<accession>L7MAF9</accession>
<feature type="non-terminal residue" evidence="3">
    <location>
        <position position="1"/>
    </location>
</feature>
<feature type="region of interest" description="Disordered" evidence="1">
    <location>
        <begin position="49"/>
        <end position="68"/>
    </location>
</feature>
<feature type="compositionally biased region" description="Low complexity" evidence="1">
    <location>
        <begin position="28"/>
        <end position="39"/>
    </location>
</feature>
<feature type="region of interest" description="Disordered" evidence="1">
    <location>
        <begin position="1"/>
        <end position="39"/>
    </location>
</feature>
<feature type="transmembrane region" description="Helical" evidence="2">
    <location>
        <begin position="226"/>
        <end position="245"/>
    </location>
</feature>
<dbReference type="AlphaFoldDB" id="L7MAF9"/>
<dbReference type="EMBL" id="GACK01003999">
    <property type="protein sequence ID" value="JAA61035.1"/>
    <property type="molecule type" value="mRNA"/>
</dbReference>
<reference evidence="3" key="2">
    <citation type="journal article" date="2015" name="J. Proteomics">
        <title>Sexual differences in the sialomes of the zebra tick, Rhipicephalus pulchellus.</title>
        <authorList>
            <person name="Tan A.W."/>
            <person name="Francischetti I.M."/>
            <person name="Slovak M."/>
            <person name="Kini R.M."/>
            <person name="Ribeiro J.M."/>
        </authorList>
    </citation>
    <scope>NUCLEOTIDE SEQUENCE</scope>
    <source>
        <tissue evidence="3">Salivary gland</tissue>
    </source>
</reference>
<feature type="transmembrane region" description="Helical" evidence="2">
    <location>
        <begin position="106"/>
        <end position="125"/>
    </location>
</feature>
<proteinExistence type="evidence at transcript level"/>